<gene>
    <name evidence="1" type="ORF">EVAR_37702_1</name>
</gene>
<protein>
    <submittedName>
        <fullName evidence="1">Uncharacterized protein</fullName>
    </submittedName>
</protein>
<organism evidence="1 2">
    <name type="scientific">Eumeta variegata</name>
    <name type="common">Bagworm moth</name>
    <name type="synonym">Eumeta japonica</name>
    <dbReference type="NCBI Taxonomy" id="151549"/>
    <lineage>
        <taxon>Eukaryota</taxon>
        <taxon>Metazoa</taxon>
        <taxon>Ecdysozoa</taxon>
        <taxon>Arthropoda</taxon>
        <taxon>Hexapoda</taxon>
        <taxon>Insecta</taxon>
        <taxon>Pterygota</taxon>
        <taxon>Neoptera</taxon>
        <taxon>Endopterygota</taxon>
        <taxon>Lepidoptera</taxon>
        <taxon>Glossata</taxon>
        <taxon>Ditrysia</taxon>
        <taxon>Tineoidea</taxon>
        <taxon>Psychidae</taxon>
        <taxon>Oiketicinae</taxon>
        <taxon>Eumeta</taxon>
    </lineage>
</organism>
<evidence type="ECO:0000313" key="2">
    <source>
        <dbReference type="Proteomes" id="UP000299102"/>
    </source>
</evidence>
<keyword evidence="2" id="KW-1185">Reference proteome</keyword>
<evidence type="ECO:0000313" key="1">
    <source>
        <dbReference type="EMBL" id="GBP66054.1"/>
    </source>
</evidence>
<proteinExistence type="predicted"/>
<accession>A0A4C1XU08</accession>
<sequence>MSILGKNATRDQLLEIAFLIDFGSANRHKTRKDNVHDRKKINRNRKGARLTWETKLIGQSSPVKVKTGNLLFASCPRPFPERTPSILCKIMDYSEGPFPCKVRATKASDSNLIRPQYKHCETLFRNDWGATLRRFGESS</sequence>
<dbReference type="EMBL" id="BGZK01000946">
    <property type="protein sequence ID" value="GBP66054.1"/>
    <property type="molecule type" value="Genomic_DNA"/>
</dbReference>
<name>A0A4C1XU08_EUMVA</name>
<dbReference type="Proteomes" id="UP000299102">
    <property type="component" value="Unassembled WGS sequence"/>
</dbReference>
<dbReference type="AlphaFoldDB" id="A0A4C1XU08"/>
<reference evidence="1 2" key="1">
    <citation type="journal article" date="2019" name="Commun. Biol.">
        <title>The bagworm genome reveals a unique fibroin gene that provides high tensile strength.</title>
        <authorList>
            <person name="Kono N."/>
            <person name="Nakamura H."/>
            <person name="Ohtoshi R."/>
            <person name="Tomita M."/>
            <person name="Numata K."/>
            <person name="Arakawa K."/>
        </authorList>
    </citation>
    <scope>NUCLEOTIDE SEQUENCE [LARGE SCALE GENOMIC DNA]</scope>
</reference>
<comment type="caution">
    <text evidence="1">The sequence shown here is derived from an EMBL/GenBank/DDBJ whole genome shotgun (WGS) entry which is preliminary data.</text>
</comment>